<dbReference type="RefSeq" id="XP_032831196.1">
    <property type="nucleotide sequence ID" value="XM_032975305.1"/>
</dbReference>
<dbReference type="Proteomes" id="UP001318040">
    <property type="component" value="Chromosome 55"/>
</dbReference>
<dbReference type="EC" id="2.4.1.-" evidence="15"/>
<keyword evidence="9 15" id="KW-0333">Golgi apparatus</keyword>
<keyword evidence="10" id="KW-0443">Lipid metabolism</keyword>
<evidence type="ECO:0000256" key="16">
    <source>
        <dbReference type="SAM" id="MobiDB-lite"/>
    </source>
</evidence>
<keyword evidence="17" id="KW-1185">Reference proteome</keyword>
<reference evidence="18 19" key="1">
    <citation type="submission" date="2025-04" db="UniProtKB">
        <authorList>
            <consortium name="RefSeq"/>
        </authorList>
    </citation>
    <scope>IDENTIFICATION</scope>
    <source>
        <tissue evidence="18 19">Sperm</tissue>
    </source>
</reference>
<keyword evidence="11" id="KW-0472">Membrane</keyword>
<dbReference type="PANTHER" id="PTHR11214">
    <property type="entry name" value="BETA-1,3-N-ACETYLGLUCOSAMINYLTRANSFERASE"/>
    <property type="match status" value="1"/>
</dbReference>
<dbReference type="InterPro" id="IPR002659">
    <property type="entry name" value="Glyco_trans_31"/>
</dbReference>
<evidence type="ECO:0000256" key="13">
    <source>
        <dbReference type="ARBA" id="ARBA00048750"/>
    </source>
</evidence>
<dbReference type="PANTHER" id="PTHR11214:SF21">
    <property type="entry name" value="LACTOSYLCERAMIDE 1,3-N-ACETYL-BETA-D-GLUCOSAMINYLTRANSFERASE"/>
    <property type="match status" value="1"/>
</dbReference>
<comment type="catalytic activity">
    <reaction evidence="13">
        <text>a neolactoside nLc4Cer(d18:1(4E)) + UDP-N-acetyl-alpha-D-glucosamine = a neolactoside IV(3)-beta-GlcNAc-nLc4Cer(d18:1(4E)) + UDP + H(+)</text>
        <dbReference type="Rhea" id="RHEA:23004"/>
        <dbReference type="ChEBI" id="CHEBI:15378"/>
        <dbReference type="ChEBI" id="CHEBI:17006"/>
        <dbReference type="ChEBI" id="CHEBI:57705"/>
        <dbReference type="ChEBI" id="CHEBI:58223"/>
        <dbReference type="ChEBI" id="CHEBI:142448"/>
    </reaction>
    <physiologicalReaction direction="left-to-right" evidence="13">
        <dbReference type="Rhea" id="RHEA:23005"/>
    </physiologicalReaction>
</comment>
<sequence length="443" mass="48039">MSLLPGGCPSWPQQLATAITKRRKRFLQLLAIQLLVCVALVYRTTFLESSVASHIVSYSYRYVINDFEALGTADKMARFPHTHAYLINHPDACGRADEAVLLLALVKTPPGNRERRDAIRATWGRPHEALGPDGSTRGTSGDRRVGHESELASDGGEPRGEGGKGGRGMVRVMFIVGLPKDGGGGGGGVNSALQARLREEDAEHGDIVQEDFVDDFYNLTTKLVAQLRWVDSFCPHADFVMSVDDDVFIHTPNVVRYLLGVKRSNGGEVPRDFWVGHVHRGAPPVRSRSSKYFVPTDIYPLPAYPDYTAGAAYVVSAGLARRAYRAALTLRRDLYIDDVFLGVCASRIPGSPRPRSEPFLCGEGRAVRHPCARERVLSSHGHVGAGEMATLWQEAVVGPAEARRRGGGGAASATARWALCGVVNAALVNLPLVHVVYPCAMPL</sequence>
<keyword evidence="6" id="KW-0812">Transmembrane</keyword>
<keyword evidence="4 15" id="KW-0328">Glycosyltransferase</keyword>
<evidence type="ECO:0000313" key="18">
    <source>
        <dbReference type="RefSeq" id="XP_032831194.1"/>
    </source>
</evidence>
<comment type="similarity">
    <text evidence="3 15">Belongs to the glycosyltransferase 31 family.</text>
</comment>
<feature type="compositionally biased region" description="Basic and acidic residues" evidence="16">
    <location>
        <begin position="140"/>
        <end position="164"/>
    </location>
</feature>
<evidence type="ECO:0000256" key="2">
    <source>
        <dbReference type="ARBA" id="ARBA00004922"/>
    </source>
</evidence>
<evidence type="ECO:0000256" key="5">
    <source>
        <dbReference type="ARBA" id="ARBA00022679"/>
    </source>
</evidence>
<evidence type="ECO:0000256" key="8">
    <source>
        <dbReference type="ARBA" id="ARBA00022989"/>
    </source>
</evidence>
<keyword evidence="8" id="KW-1133">Transmembrane helix</keyword>
<evidence type="ECO:0000256" key="3">
    <source>
        <dbReference type="ARBA" id="ARBA00008661"/>
    </source>
</evidence>
<evidence type="ECO:0000256" key="7">
    <source>
        <dbReference type="ARBA" id="ARBA00022968"/>
    </source>
</evidence>
<evidence type="ECO:0000256" key="14">
    <source>
        <dbReference type="ARBA" id="ARBA00049239"/>
    </source>
</evidence>
<keyword evidence="12" id="KW-0325">Glycoprotein</keyword>
<comment type="subcellular location">
    <subcellularLocation>
        <location evidence="1 15">Golgi apparatus membrane</location>
        <topology evidence="1 15">Single-pass type II membrane protein</topology>
    </subcellularLocation>
</comment>
<dbReference type="CTD" id="84002"/>
<dbReference type="GO" id="GO:0006629">
    <property type="term" value="P:lipid metabolic process"/>
    <property type="evidence" value="ECO:0007669"/>
    <property type="project" value="UniProtKB-KW"/>
</dbReference>
<name>A0AAJ7U8N3_PETMA</name>
<keyword evidence="7" id="KW-0735">Signal-anchor</keyword>
<evidence type="ECO:0000256" key="11">
    <source>
        <dbReference type="ARBA" id="ARBA00023136"/>
    </source>
</evidence>
<keyword evidence="5" id="KW-0808">Transferase</keyword>
<dbReference type="RefSeq" id="XP_032831194.1">
    <property type="nucleotide sequence ID" value="XM_032975303.1"/>
</dbReference>
<accession>A0AAJ7U8N3</accession>
<evidence type="ECO:0000256" key="6">
    <source>
        <dbReference type="ARBA" id="ARBA00022692"/>
    </source>
</evidence>
<organism evidence="17 18">
    <name type="scientific">Petromyzon marinus</name>
    <name type="common">Sea lamprey</name>
    <dbReference type="NCBI Taxonomy" id="7757"/>
    <lineage>
        <taxon>Eukaryota</taxon>
        <taxon>Metazoa</taxon>
        <taxon>Chordata</taxon>
        <taxon>Craniata</taxon>
        <taxon>Vertebrata</taxon>
        <taxon>Cyclostomata</taxon>
        <taxon>Hyperoartia</taxon>
        <taxon>Petromyzontiformes</taxon>
        <taxon>Petromyzontidae</taxon>
        <taxon>Petromyzon</taxon>
    </lineage>
</organism>
<evidence type="ECO:0000313" key="17">
    <source>
        <dbReference type="Proteomes" id="UP001318040"/>
    </source>
</evidence>
<dbReference type="Gene3D" id="3.90.550.50">
    <property type="match status" value="1"/>
</dbReference>
<evidence type="ECO:0000313" key="19">
    <source>
        <dbReference type="RefSeq" id="XP_032831195.1"/>
    </source>
</evidence>
<comment type="catalytic activity">
    <reaction evidence="14">
        <text>a beta-D-Gal-(1-&gt;4)-beta-D-Glc-(1&lt;-&gt;1)-Cer(d18:1(4E)) + UDP-N-acetyl-alpha-D-glucosamine = a beta-D-GlcNAc-(1-&gt;3)-beta-D-Gal-(1-&gt;4)-beta-D-Glc-(1&lt;-&gt;1)-Cer(d18:1(4E)) + UDP + H(+)</text>
        <dbReference type="Rhea" id="RHEA:13905"/>
        <dbReference type="ChEBI" id="CHEBI:15378"/>
        <dbReference type="ChEBI" id="CHEBI:17103"/>
        <dbReference type="ChEBI" id="CHEBI:17950"/>
        <dbReference type="ChEBI" id="CHEBI:57705"/>
        <dbReference type="ChEBI" id="CHEBI:58223"/>
        <dbReference type="EC" id="2.4.1.206"/>
    </reaction>
    <physiologicalReaction direction="left-to-right" evidence="14">
        <dbReference type="Rhea" id="RHEA:13906"/>
    </physiologicalReaction>
</comment>
<evidence type="ECO:0000313" key="20">
    <source>
        <dbReference type="RefSeq" id="XP_032831196.1"/>
    </source>
</evidence>
<dbReference type="RefSeq" id="XP_032831195.1">
    <property type="nucleotide sequence ID" value="XM_032975304.1"/>
</dbReference>
<comment type="pathway">
    <text evidence="2">Protein modification; protein glycosylation.</text>
</comment>
<dbReference type="KEGG" id="pmrn:116954633"/>
<dbReference type="FunFam" id="3.90.550.50:FF:000001">
    <property type="entry name" value="Hexosyltransferase"/>
    <property type="match status" value="1"/>
</dbReference>
<dbReference type="GO" id="GO:0000139">
    <property type="term" value="C:Golgi membrane"/>
    <property type="evidence" value="ECO:0007669"/>
    <property type="project" value="UniProtKB-SubCell"/>
</dbReference>
<dbReference type="AlphaFoldDB" id="A0AAJ7U8N3"/>
<feature type="compositionally biased region" description="Basic and acidic residues" evidence="16">
    <location>
        <begin position="113"/>
        <end position="130"/>
    </location>
</feature>
<evidence type="ECO:0000256" key="12">
    <source>
        <dbReference type="ARBA" id="ARBA00023180"/>
    </source>
</evidence>
<evidence type="ECO:0000256" key="10">
    <source>
        <dbReference type="ARBA" id="ARBA00023098"/>
    </source>
</evidence>
<dbReference type="Pfam" id="PF01762">
    <property type="entry name" value="Galactosyl_T"/>
    <property type="match status" value="1"/>
</dbReference>
<evidence type="ECO:0000256" key="1">
    <source>
        <dbReference type="ARBA" id="ARBA00004323"/>
    </source>
</evidence>
<dbReference type="GO" id="GO:0047256">
    <property type="term" value="F:lactosylceramide 1,3-N-acetyl-beta-D-glucosaminyltransferase activity"/>
    <property type="evidence" value="ECO:0007669"/>
    <property type="project" value="UniProtKB-EC"/>
</dbReference>
<protein>
    <recommendedName>
        <fullName evidence="15">Hexosyltransferase</fullName>
        <ecNumber evidence="15">2.4.1.-</ecNumber>
    </recommendedName>
</protein>
<evidence type="ECO:0000256" key="9">
    <source>
        <dbReference type="ARBA" id="ARBA00023034"/>
    </source>
</evidence>
<proteinExistence type="inferred from homology"/>
<gene>
    <name evidence="18 19 20" type="primary">B3GNT5</name>
</gene>
<dbReference type="GO" id="GO:0006493">
    <property type="term" value="P:protein O-linked glycosylation"/>
    <property type="evidence" value="ECO:0007669"/>
    <property type="project" value="TreeGrafter"/>
</dbReference>
<evidence type="ECO:0000256" key="4">
    <source>
        <dbReference type="ARBA" id="ARBA00022676"/>
    </source>
</evidence>
<evidence type="ECO:0000256" key="15">
    <source>
        <dbReference type="RuleBase" id="RU363063"/>
    </source>
</evidence>
<feature type="region of interest" description="Disordered" evidence="16">
    <location>
        <begin position="113"/>
        <end position="166"/>
    </location>
</feature>